<evidence type="ECO:0000259" key="6">
    <source>
        <dbReference type="PROSITE" id="PS50089"/>
    </source>
</evidence>
<feature type="compositionally biased region" description="Low complexity" evidence="5">
    <location>
        <begin position="681"/>
        <end position="699"/>
    </location>
</feature>
<evidence type="ECO:0000256" key="1">
    <source>
        <dbReference type="ARBA" id="ARBA00022723"/>
    </source>
</evidence>
<name>A0A2U3EBQ5_PURLI</name>
<feature type="region of interest" description="Disordered" evidence="5">
    <location>
        <begin position="1"/>
        <end position="105"/>
    </location>
</feature>
<dbReference type="GO" id="GO:0061630">
    <property type="term" value="F:ubiquitin protein ligase activity"/>
    <property type="evidence" value="ECO:0007669"/>
    <property type="project" value="TreeGrafter"/>
</dbReference>
<keyword evidence="3" id="KW-0862">Zinc</keyword>
<dbReference type="InterPro" id="IPR046336">
    <property type="entry name" value="Lon_prtase_N_sf"/>
</dbReference>
<evidence type="ECO:0000256" key="4">
    <source>
        <dbReference type="PROSITE-ProRule" id="PRU00175"/>
    </source>
</evidence>
<dbReference type="PROSITE" id="PS00518">
    <property type="entry name" value="ZF_RING_1"/>
    <property type="match status" value="1"/>
</dbReference>
<reference evidence="8 9" key="1">
    <citation type="journal article" date="2016" name="Front. Microbiol.">
        <title>Genome and transcriptome sequences reveal the specific parasitism of the nematophagous Purpureocillium lilacinum 36-1.</title>
        <authorList>
            <person name="Xie J."/>
            <person name="Li S."/>
            <person name="Mo C."/>
            <person name="Xiao X."/>
            <person name="Peng D."/>
            <person name="Wang G."/>
            <person name="Xiao Y."/>
        </authorList>
    </citation>
    <scope>NUCLEOTIDE SEQUENCE [LARGE SCALE GENOMIC DNA]</scope>
    <source>
        <strain evidence="8 9">36-1</strain>
    </source>
</reference>
<dbReference type="GO" id="GO:0008233">
    <property type="term" value="F:peptidase activity"/>
    <property type="evidence" value="ECO:0007669"/>
    <property type="project" value="UniProtKB-KW"/>
</dbReference>
<evidence type="ECO:0000259" key="7">
    <source>
        <dbReference type="PROSITE" id="PS51787"/>
    </source>
</evidence>
<dbReference type="Gene3D" id="3.30.40.10">
    <property type="entry name" value="Zinc/RING finger domain, C3HC4 (zinc finger)"/>
    <property type="match status" value="2"/>
</dbReference>
<dbReference type="AlphaFoldDB" id="A0A2U3EBQ5"/>
<feature type="compositionally biased region" description="Polar residues" evidence="5">
    <location>
        <begin position="703"/>
        <end position="713"/>
    </location>
</feature>
<organism evidence="8 9">
    <name type="scientific">Purpureocillium lilacinum</name>
    <name type="common">Paecilomyces lilacinus</name>
    <dbReference type="NCBI Taxonomy" id="33203"/>
    <lineage>
        <taxon>Eukaryota</taxon>
        <taxon>Fungi</taxon>
        <taxon>Dikarya</taxon>
        <taxon>Ascomycota</taxon>
        <taxon>Pezizomycotina</taxon>
        <taxon>Sordariomycetes</taxon>
        <taxon>Hypocreomycetidae</taxon>
        <taxon>Hypocreales</taxon>
        <taxon>Ophiocordycipitaceae</taxon>
        <taxon>Purpureocillium</taxon>
    </lineage>
</organism>
<keyword evidence="8" id="KW-0378">Hydrolase</keyword>
<keyword evidence="8" id="KW-0645">Protease</keyword>
<keyword evidence="2 4" id="KW-0863">Zinc-finger</keyword>
<dbReference type="InterPro" id="IPR001841">
    <property type="entry name" value="Znf_RING"/>
</dbReference>
<protein>
    <submittedName>
        <fullName evidence="8">ATP-dependent protease La domain-containing protein</fullName>
    </submittedName>
</protein>
<dbReference type="InterPro" id="IPR017907">
    <property type="entry name" value="Znf_RING_CS"/>
</dbReference>
<feature type="compositionally biased region" description="Basic and acidic residues" evidence="5">
    <location>
        <begin position="660"/>
        <end position="669"/>
    </location>
</feature>
<evidence type="ECO:0000256" key="2">
    <source>
        <dbReference type="ARBA" id="ARBA00022771"/>
    </source>
</evidence>
<sequence length="830" mass="91950">MARQSAQGSPPLRWSNGCESLKINSVMDPETKGPEAGAARMASELAQHPPAPPAVASMAKRSHPLAPVPATRTGARSEAAQTGRRSPTDKKRRQSVRPSVRPSTHVLHLASIPTGSAINALSCIELHCRHASSSTDFGLACYSQSRTPASRNFHQPSAIFDAPNPATEVNDIDSSTATFTHPVLDRSYCLVPSIKRSDRWIRPTASKSAAATYYAPSPLMPHAHQNRSSINDMQTDAAQSLVAAPADDDLEPIWNPTPSPDQVRGIVRLFQCRQCNLLYTNAVTLPCGRSICKTCLPETYSRTTAITYPANPDRVPAFKCPFQDCDREHVLNDCSIDVVLNKAAQIMASEIAEREVEATCKGIATNIHITQTRPTARETASSDNDMHQVRGDGQLLLGDRLVVTWSLASKGGLDYEADIEYSEGGAPAASDEATAFNTLTLSKVQEAMRSEVDCQICYAILYDPLTTGCGHTFCRACLHRILDHSQLCPACRRRLFMSPLFHRNLCPSNSTILNMTQIFWKNEVLHREQSNAAQRQRELDSAHMPLFVCTLSFPTMPTILHVFEPRYRLMIRRVLDGNKTFGMVLPKPHPRPGEMPFFPIGTLLRIENTERYRDGRYLIETVGVHRFRVTRHGELDGYAVGEVERIPDAPLEEEEAQEAAEVRSDEDGRGMSPAREGGAHGETSGTTNGMNGTGTSNGEPGINGTTQSNIQGEQHSDTEMPSGHSQLSQDTEDWVPRTTAELNWMTTQELFRFVHDFVSRTQDRSLPWLTDQMLRIYGPPPQDPANFPWWLASILPIINEEKYRLLGTSNVRERLKICGAWILATQKVPW</sequence>
<dbReference type="Proteomes" id="UP000245956">
    <property type="component" value="Unassembled WGS sequence"/>
</dbReference>
<dbReference type="GO" id="GO:0008270">
    <property type="term" value="F:zinc ion binding"/>
    <property type="evidence" value="ECO:0007669"/>
    <property type="project" value="UniProtKB-KW"/>
</dbReference>
<evidence type="ECO:0000313" key="9">
    <source>
        <dbReference type="Proteomes" id="UP000245956"/>
    </source>
</evidence>
<dbReference type="PROSITE" id="PS51787">
    <property type="entry name" value="LON_N"/>
    <property type="match status" value="1"/>
</dbReference>
<feature type="region of interest" description="Disordered" evidence="5">
    <location>
        <begin position="647"/>
        <end position="733"/>
    </location>
</feature>
<dbReference type="PANTHER" id="PTHR23327:SF42">
    <property type="entry name" value="LON PEPTIDASE N-TERMINAL DOMAIN AND RING FINGER PROTEIN C14F5.10C"/>
    <property type="match status" value="1"/>
</dbReference>
<dbReference type="InterPro" id="IPR015947">
    <property type="entry name" value="PUA-like_sf"/>
</dbReference>
<dbReference type="EMBL" id="LCWV01000007">
    <property type="protein sequence ID" value="PWI71922.1"/>
    <property type="molecule type" value="Genomic_DNA"/>
</dbReference>
<dbReference type="Pfam" id="PF13923">
    <property type="entry name" value="zf-C3HC4_2"/>
    <property type="match status" value="1"/>
</dbReference>
<comment type="caution">
    <text evidence="8">The sequence shown here is derived from an EMBL/GenBank/DDBJ whole genome shotgun (WGS) entry which is preliminary data.</text>
</comment>
<dbReference type="GO" id="GO:0006508">
    <property type="term" value="P:proteolysis"/>
    <property type="evidence" value="ECO:0007669"/>
    <property type="project" value="UniProtKB-KW"/>
</dbReference>
<dbReference type="PROSITE" id="PS50089">
    <property type="entry name" value="ZF_RING_2"/>
    <property type="match status" value="1"/>
</dbReference>
<dbReference type="SUPFAM" id="SSF57850">
    <property type="entry name" value="RING/U-box"/>
    <property type="match status" value="1"/>
</dbReference>
<evidence type="ECO:0000313" key="8">
    <source>
        <dbReference type="EMBL" id="PWI71922.1"/>
    </source>
</evidence>
<dbReference type="Pfam" id="PF02190">
    <property type="entry name" value="LON_substr_bdg"/>
    <property type="match status" value="1"/>
</dbReference>
<gene>
    <name evidence="8" type="ORF">PCL_12016</name>
</gene>
<dbReference type="SUPFAM" id="SSF88697">
    <property type="entry name" value="PUA domain-like"/>
    <property type="match status" value="1"/>
</dbReference>
<dbReference type="SMART" id="SM00464">
    <property type="entry name" value="LON"/>
    <property type="match status" value="1"/>
</dbReference>
<feature type="domain" description="RING-type" evidence="6">
    <location>
        <begin position="454"/>
        <end position="492"/>
    </location>
</feature>
<evidence type="ECO:0000256" key="3">
    <source>
        <dbReference type="ARBA" id="ARBA00022833"/>
    </source>
</evidence>
<dbReference type="InterPro" id="IPR003111">
    <property type="entry name" value="Lon_prtase_N"/>
</dbReference>
<proteinExistence type="predicted"/>
<evidence type="ECO:0000256" key="5">
    <source>
        <dbReference type="SAM" id="MobiDB-lite"/>
    </source>
</evidence>
<feature type="domain" description="Lon N-terminal" evidence="7">
    <location>
        <begin position="541"/>
        <end position="826"/>
    </location>
</feature>
<dbReference type="InterPro" id="IPR013083">
    <property type="entry name" value="Znf_RING/FYVE/PHD"/>
</dbReference>
<dbReference type="PANTHER" id="PTHR23327">
    <property type="entry name" value="RING FINGER PROTEIN 127"/>
    <property type="match status" value="1"/>
</dbReference>
<dbReference type="Gene3D" id="2.30.130.40">
    <property type="entry name" value="LON domain-like"/>
    <property type="match status" value="1"/>
</dbReference>
<accession>A0A2U3EBQ5</accession>
<dbReference type="Gene3D" id="1.20.58.1480">
    <property type="match status" value="1"/>
</dbReference>
<keyword evidence="1" id="KW-0479">Metal-binding</keyword>
<dbReference type="CDD" id="cd16514">
    <property type="entry name" value="RING-HC_LONFs_rpt2"/>
    <property type="match status" value="1"/>
</dbReference>
<dbReference type="SMART" id="SM00184">
    <property type="entry name" value="RING"/>
    <property type="match status" value="2"/>
</dbReference>